<feature type="compositionally biased region" description="Acidic residues" evidence="3">
    <location>
        <begin position="840"/>
        <end position="858"/>
    </location>
</feature>
<name>A0A7G2CAE6_9TRYP</name>
<dbReference type="Pfam" id="PF23197">
    <property type="entry name" value="IG_AIR9"/>
    <property type="match status" value="4"/>
</dbReference>
<dbReference type="Proteomes" id="UP000515908">
    <property type="component" value="Chromosome 06"/>
</dbReference>
<evidence type="ECO:0000256" key="2">
    <source>
        <dbReference type="ARBA" id="ARBA00022737"/>
    </source>
</evidence>
<evidence type="ECO:0000313" key="6">
    <source>
        <dbReference type="EMBL" id="CAD2216041.1"/>
    </source>
</evidence>
<dbReference type="Pfam" id="PF12799">
    <property type="entry name" value="LRR_4"/>
    <property type="match status" value="1"/>
</dbReference>
<feature type="compositionally biased region" description="Basic and acidic residues" evidence="3">
    <location>
        <begin position="859"/>
        <end position="877"/>
    </location>
</feature>
<keyword evidence="7" id="KW-1185">Reference proteome</keyword>
<protein>
    <submittedName>
        <fullName evidence="6">Leucine Rich repeats (2 copies)/Glycogen recognition site of AMP-activated protein kinase, putative</fullName>
    </submittedName>
</protein>
<dbReference type="AlphaFoldDB" id="A0A7G2CAE6"/>
<feature type="region of interest" description="Disordered" evidence="3">
    <location>
        <begin position="1"/>
        <end position="23"/>
    </location>
</feature>
<feature type="compositionally biased region" description="Polar residues" evidence="3">
    <location>
        <begin position="14"/>
        <end position="23"/>
    </location>
</feature>
<sequence length="972" mass="107778">MISTRRTKKPGNAPLNQTKPSGISLNGKDLHTVREICLDHYDAEYLYLRENELVQFDVDVKMDLLRVLDLSINDIGGAVDFLDRTPHLRHLYMTGNKIETLQGICNFPSLETLCLSDNAISSFEGLTNLPSLRVLSLNFNNIASFEFFPSLPNLHTLNLVGNPVTDVPSYRSMAIAINCPDLVSIDGNPVQEEERAAVTHYQGKIVYCIREGFIVEGNNVDEAADRFLLEIQREREASKVLQLCAIRMNPAEEGSSTITEGETVTLSLCMQDIRSYSERTAEVFHSRYLYPVIFKVSGEATEVFAVGSMNNWNDPIELERCEENGEIYFHTTLYLPAGDYEYRYIVDGVEKVSDTNRITSKYNQGFCNLYRVTELETQEEDQDTILHIRWMRSNANGVFEVIEDENALTYTPSTLDIGGCLRTEVLAYIHGEFSFLYFDISSPVMPAPPSCPHLEIKGKTAEGAVLMAEADYVGGVEGSSSLQWFRVSPSGEATAIEQRDPWAGYKLTREDIGCRVRVEFTPVRNDWVAGEPRTAETDVIVQGEPECESIKIIGNLTEGSELEVEVVYSGGQEGDSFYQWLRKADNSDDYIPIEGQNATRYVTTVDDVSKCLAVEYTPVNSEGKEGETCRCVLENPIEAQLPVVQNLAVAGQMTEGHVLTLEYEYHGGHFGAHMIQWYRKGRGKALKTGQANSAFHTLGPKDVGCGIEVSLTPVRSDGVKGAAVHAQADGVVSAGPPTVKFLSIEGQPKEGAELTLKVDYSGGQEGSSGIVWEIQDPDTQEYATVAEGVAHYTVKRKDQGKTLRVVYSPVREDGACGEEKTFTVDILGEVQPPTPPPQEEPSEEEEEAPVAEQPAEEEVPPHTDERELEKEEPHQESAAEAQPEEEEAKPHDSDSDSGDDNKPAEKTVEEPAEEPAKEEEVKEEDPYRELSPTADGKGESAEKEKEPEPEPEGAIKIDLKKHDSDEDSEDEL</sequence>
<keyword evidence="2" id="KW-0677">Repeat</keyword>
<dbReference type="GO" id="GO:0016301">
    <property type="term" value="F:kinase activity"/>
    <property type="evidence" value="ECO:0007669"/>
    <property type="project" value="UniProtKB-KW"/>
</dbReference>
<evidence type="ECO:0000313" key="7">
    <source>
        <dbReference type="Proteomes" id="UP000515908"/>
    </source>
</evidence>
<organism evidence="6 7">
    <name type="scientific">Angomonas deanei</name>
    <dbReference type="NCBI Taxonomy" id="59799"/>
    <lineage>
        <taxon>Eukaryota</taxon>
        <taxon>Discoba</taxon>
        <taxon>Euglenozoa</taxon>
        <taxon>Kinetoplastea</taxon>
        <taxon>Metakinetoplastina</taxon>
        <taxon>Trypanosomatida</taxon>
        <taxon>Trypanosomatidae</taxon>
        <taxon>Strigomonadinae</taxon>
        <taxon>Angomonas</taxon>
    </lineage>
</organism>
<feature type="domain" description="AMP-activated protein kinase glycogen-binding" evidence="4">
    <location>
        <begin position="290"/>
        <end position="374"/>
    </location>
</feature>
<dbReference type="SUPFAM" id="SSF81296">
    <property type="entry name" value="E set domains"/>
    <property type="match status" value="1"/>
</dbReference>
<dbReference type="CDD" id="cd02859">
    <property type="entry name" value="E_set_AMPKbeta_like_N"/>
    <property type="match status" value="1"/>
</dbReference>
<dbReference type="InterPro" id="IPR032675">
    <property type="entry name" value="LRR_dom_sf"/>
</dbReference>
<proteinExistence type="predicted"/>
<reference evidence="6 7" key="1">
    <citation type="submission" date="2020-08" db="EMBL/GenBank/DDBJ databases">
        <authorList>
            <person name="Newling K."/>
            <person name="Davey J."/>
            <person name="Forrester S."/>
        </authorList>
    </citation>
    <scope>NUCLEOTIDE SEQUENCE [LARGE SCALE GENOMIC DNA]</scope>
    <source>
        <strain evidence="7">Crithidia deanei Carvalho (ATCC PRA-265)</strain>
    </source>
</reference>
<evidence type="ECO:0000256" key="1">
    <source>
        <dbReference type="ARBA" id="ARBA00022614"/>
    </source>
</evidence>
<dbReference type="Gene3D" id="2.60.40.2700">
    <property type="match status" value="2"/>
</dbReference>
<dbReference type="SUPFAM" id="SSF52075">
    <property type="entry name" value="Outer arm dynein light chain 1"/>
    <property type="match status" value="1"/>
</dbReference>
<dbReference type="InterPro" id="IPR032640">
    <property type="entry name" value="AMPK1_CBM"/>
</dbReference>
<feature type="domain" description="AIR9-like A9" evidence="5">
    <location>
        <begin position="739"/>
        <end position="822"/>
    </location>
</feature>
<dbReference type="FunFam" id="3.80.10.10:FF:000929">
    <property type="entry name" value="AIR9 protein"/>
    <property type="match status" value="1"/>
</dbReference>
<dbReference type="SMART" id="SM00365">
    <property type="entry name" value="LRR_SD22"/>
    <property type="match status" value="3"/>
</dbReference>
<dbReference type="PROSITE" id="PS51450">
    <property type="entry name" value="LRR"/>
    <property type="match status" value="4"/>
</dbReference>
<dbReference type="FunFam" id="2.60.40.10:FF:002087">
    <property type="entry name" value="AIR9 protein"/>
    <property type="match status" value="1"/>
</dbReference>
<dbReference type="Gene3D" id="2.60.40.10">
    <property type="entry name" value="Immunoglobulins"/>
    <property type="match status" value="1"/>
</dbReference>
<keyword evidence="6" id="KW-0418">Kinase</keyword>
<feature type="domain" description="AIR9-like A9" evidence="5">
    <location>
        <begin position="450"/>
        <end position="535"/>
    </location>
</feature>
<dbReference type="Gene3D" id="3.80.10.10">
    <property type="entry name" value="Ribonuclease Inhibitor"/>
    <property type="match status" value="1"/>
</dbReference>
<dbReference type="Pfam" id="PF16561">
    <property type="entry name" value="AMPK1_CBM"/>
    <property type="match status" value="1"/>
</dbReference>
<dbReference type="InterPro" id="IPR056284">
    <property type="entry name" value="AIR9-like_A9"/>
</dbReference>
<dbReference type="PANTHER" id="PTHR31149">
    <property type="entry name" value="EXPRESSED PROTEIN"/>
    <property type="match status" value="1"/>
</dbReference>
<evidence type="ECO:0000256" key="3">
    <source>
        <dbReference type="SAM" id="MobiDB-lite"/>
    </source>
</evidence>
<feature type="domain" description="AIR9-like A9" evidence="5">
    <location>
        <begin position="644"/>
        <end position="725"/>
    </location>
</feature>
<keyword evidence="6" id="KW-0808">Transferase</keyword>
<dbReference type="PANTHER" id="PTHR31149:SF11">
    <property type="entry name" value="187-KDA MICROTUBULE-ASSOCIATED PROTEIN AIR9"/>
    <property type="match status" value="1"/>
</dbReference>
<accession>A0A7G2CAE6</accession>
<feature type="compositionally biased region" description="Basic and acidic residues" evidence="3">
    <location>
        <begin position="936"/>
        <end position="964"/>
    </location>
</feature>
<dbReference type="InterPro" id="IPR025875">
    <property type="entry name" value="Leu-rich_rpt_4"/>
</dbReference>
<dbReference type="InterPro" id="IPR014756">
    <property type="entry name" value="Ig_E-set"/>
</dbReference>
<dbReference type="VEuPathDB" id="TriTrypDB:ADEAN_000349900"/>
<dbReference type="InterPro" id="IPR013783">
    <property type="entry name" value="Ig-like_fold"/>
</dbReference>
<evidence type="ECO:0000259" key="4">
    <source>
        <dbReference type="Pfam" id="PF16561"/>
    </source>
</evidence>
<keyword evidence="1" id="KW-0433">Leucine-rich repeat</keyword>
<feature type="compositionally biased region" description="Basic and acidic residues" evidence="3">
    <location>
        <begin position="888"/>
        <end position="928"/>
    </location>
</feature>
<feature type="region of interest" description="Disordered" evidence="3">
    <location>
        <begin position="828"/>
        <end position="972"/>
    </location>
</feature>
<dbReference type="InterPro" id="IPR001611">
    <property type="entry name" value="Leu-rich_rpt"/>
</dbReference>
<dbReference type="EMBL" id="LR877150">
    <property type="protein sequence ID" value="CAD2216041.1"/>
    <property type="molecule type" value="Genomic_DNA"/>
</dbReference>
<feature type="domain" description="AIR9-like A9" evidence="5">
    <location>
        <begin position="546"/>
        <end position="630"/>
    </location>
</feature>
<gene>
    <name evidence="6" type="ORF">ADEAN_000349900</name>
</gene>
<evidence type="ECO:0000259" key="5">
    <source>
        <dbReference type="Pfam" id="PF23197"/>
    </source>
</evidence>